<dbReference type="CDD" id="cd07962">
    <property type="entry name" value="Anticodon_Ia_Val"/>
    <property type="match status" value="1"/>
</dbReference>
<dbReference type="InterPro" id="IPR002300">
    <property type="entry name" value="aa-tRNA-synth_Ia"/>
</dbReference>
<dbReference type="EMBL" id="JWZT01005709">
    <property type="protein sequence ID" value="KII60293.1"/>
    <property type="molecule type" value="Genomic_DNA"/>
</dbReference>
<dbReference type="SUPFAM" id="SSF52374">
    <property type="entry name" value="Nucleotidylyl transferase"/>
    <property type="match status" value="1"/>
</dbReference>
<keyword evidence="4 13" id="KW-0436">Ligase</keyword>
<dbReference type="InterPro" id="IPR014729">
    <property type="entry name" value="Rossmann-like_a/b/a_fold"/>
</dbReference>
<protein>
    <recommendedName>
        <fullName evidence="2">valine--tRNA ligase</fullName>
        <ecNumber evidence="2">6.1.1.9</ecNumber>
    </recommendedName>
    <alternativeName>
        <fullName evidence="10">Valyl-tRNA synthetase</fullName>
    </alternativeName>
</protein>
<dbReference type="NCBIfam" id="NF004349">
    <property type="entry name" value="PRK05729.1"/>
    <property type="match status" value="1"/>
</dbReference>
<keyword evidence="6" id="KW-0067">ATP-binding</keyword>
<dbReference type="Pfam" id="PF00133">
    <property type="entry name" value="tRNA-synt_1"/>
    <property type="match status" value="1"/>
</dbReference>
<dbReference type="Gene3D" id="1.10.287.380">
    <property type="entry name" value="Valyl-tRNA synthetase, C-terminal domain"/>
    <property type="match status" value="1"/>
</dbReference>
<sequence>MKRLGVSLDWERSFFTMDECRSKAVTHAFVKLFERGLIYRSKKLVNWSCALKSAISDIEVDKVEIKGRQMIKIPGYDHKIEFGTLTEFVYRIEDSEDVIPVSTTRIETMLGDVAIAVHSSDQRYLSLVGKFAVHPFCHRRLRIIADDSVDPSFGTGAVKITPAHDCVDYEIGIRHKLEMINIFDDEGLIVSGLDFKDEYKCLSGMKRFEARKQITLLLKTSNLFIRSVDHDYVVPFCSRTRDVIEPLLKSQWFVDCAQMARRTSEVVVDGQLKIYPPQYEKIWLQWMNNLQDWCISRQLWWGHRIPAYFVRFNSSDSDKDNSDYWVSGESYEDALLAAQKKFNRPVCEMSIEQDEDVLDTWFSSGLLPLSACRWPDKCEDFDCFFPSTLLETGYDILFFWVARMVMLSLELRDTLPFKEILLHSIVRDSHGRKMSKSLGNIIDPIDVIEGSSLADLQRKLLTYNLDESELLKAKKGQSLDFPSGIPECGSDALRFTLCAYSGSAKDINLDVLRIQGYRFFCNKIWNASRFCLSNFGSNFVPHSLNAANLGPVDKWILSRLSSTELKVNKSFLEYSLSESTSLIHQFWLYDFCDVYIESLKPIFSGSNAEEIEVSRQVMFTCLDNALRLLHPFMPFITEEIYQRLPFNKEHFQKFTSVSVVAYPHELIWYDEELETDFESVMALVNMTRSLKDDYVPTKTKIPVYVCFYSENFLNKFSIFTNLIETLVNTSSIKFTMDSTTVPKGGVVSTFRDICDIHIYVSDSIDIASEVKKNTTKREKTFEGIVKIKAAMESQDYFSKVPVKVQEANSEKLASLECELSRLDKILESLKIGG</sequence>
<dbReference type="PRINTS" id="PR00986">
    <property type="entry name" value="TRNASYNTHVAL"/>
</dbReference>
<gene>
    <name evidence="13" type="ORF">RF11_15391</name>
</gene>
<comment type="caution">
    <text evidence="13">The sequence shown here is derived from an EMBL/GenBank/DDBJ whole genome shotgun (WGS) entry which is preliminary data.</text>
</comment>
<dbReference type="FunFam" id="1.10.730.10:FF:000009">
    <property type="entry name" value="Valine--tRNA ligase, mitochondrial"/>
    <property type="match status" value="1"/>
</dbReference>
<keyword evidence="5" id="KW-0547">Nucleotide-binding</keyword>
<evidence type="ECO:0000259" key="12">
    <source>
        <dbReference type="Pfam" id="PF08264"/>
    </source>
</evidence>
<keyword evidence="9" id="KW-0030">Aminoacyl-tRNA synthetase</keyword>
<dbReference type="InterPro" id="IPR033705">
    <property type="entry name" value="Anticodon_Ia_Val"/>
</dbReference>
<dbReference type="Gene3D" id="2.170.220.10">
    <property type="match status" value="1"/>
</dbReference>
<proteinExistence type="inferred from homology"/>
<dbReference type="Pfam" id="PF08264">
    <property type="entry name" value="Anticodon_1"/>
    <property type="match status" value="1"/>
</dbReference>
<keyword evidence="8" id="KW-0175">Coiled coil</keyword>
<organism evidence="13 14">
    <name type="scientific">Thelohanellus kitauei</name>
    <name type="common">Myxosporean</name>
    <dbReference type="NCBI Taxonomy" id="669202"/>
    <lineage>
        <taxon>Eukaryota</taxon>
        <taxon>Metazoa</taxon>
        <taxon>Cnidaria</taxon>
        <taxon>Myxozoa</taxon>
        <taxon>Myxosporea</taxon>
        <taxon>Bivalvulida</taxon>
        <taxon>Platysporina</taxon>
        <taxon>Myxobolidae</taxon>
        <taxon>Thelohanellus</taxon>
    </lineage>
</organism>
<feature type="domain" description="Aminoacyl-tRNA synthetase class Ia" evidence="11">
    <location>
        <begin position="1"/>
        <end position="510"/>
    </location>
</feature>
<dbReference type="InterPro" id="IPR037118">
    <property type="entry name" value="Val-tRNA_synth_C_sf"/>
</dbReference>
<dbReference type="GO" id="GO:0006438">
    <property type="term" value="P:valyl-tRNA aminoacylation"/>
    <property type="evidence" value="ECO:0007669"/>
    <property type="project" value="InterPro"/>
</dbReference>
<dbReference type="Gene3D" id="3.90.740.10">
    <property type="entry name" value="Valyl/Leucyl/Isoleucyl-tRNA synthetase, editing domain"/>
    <property type="match status" value="1"/>
</dbReference>
<evidence type="ECO:0000256" key="10">
    <source>
        <dbReference type="ARBA" id="ARBA00029936"/>
    </source>
</evidence>
<dbReference type="InterPro" id="IPR009008">
    <property type="entry name" value="Val/Leu/Ile-tRNA-synth_edit"/>
</dbReference>
<keyword evidence="14" id="KW-1185">Reference proteome</keyword>
<dbReference type="Proteomes" id="UP000031668">
    <property type="component" value="Unassembled WGS sequence"/>
</dbReference>
<dbReference type="AlphaFoldDB" id="A0A0C2I574"/>
<evidence type="ECO:0000256" key="6">
    <source>
        <dbReference type="ARBA" id="ARBA00022840"/>
    </source>
</evidence>
<accession>A0A0C2I574</accession>
<evidence type="ECO:0000256" key="3">
    <source>
        <dbReference type="ARBA" id="ARBA00022490"/>
    </source>
</evidence>
<dbReference type="GO" id="GO:0002161">
    <property type="term" value="F:aminoacyl-tRNA deacylase activity"/>
    <property type="evidence" value="ECO:0007669"/>
    <property type="project" value="InterPro"/>
</dbReference>
<evidence type="ECO:0000256" key="7">
    <source>
        <dbReference type="ARBA" id="ARBA00022917"/>
    </source>
</evidence>
<dbReference type="OMA" id="SAWYSFW"/>
<dbReference type="OrthoDB" id="629407at2759"/>
<dbReference type="FunFam" id="3.90.740.10:FF:000010">
    <property type="entry name" value="Valine--tRNA ligase"/>
    <property type="match status" value="1"/>
</dbReference>
<dbReference type="GO" id="GO:0005524">
    <property type="term" value="F:ATP binding"/>
    <property type="evidence" value="ECO:0007669"/>
    <property type="project" value="UniProtKB-KW"/>
</dbReference>
<evidence type="ECO:0000313" key="14">
    <source>
        <dbReference type="Proteomes" id="UP000031668"/>
    </source>
</evidence>
<evidence type="ECO:0000256" key="1">
    <source>
        <dbReference type="ARBA" id="ARBA00005594"/>
    </source>
</evidence>
<dbReference type="InterPro" id="IPR013155">
    <property type="entry name" value="M/V/L/I-tRNA-synth_anticd-bd"/>
</dbReference>
<dbReference type="InterPro" id="IPR002303">
    <property type="entry name" value="Valyl-tRNA_ligase"/>
</dbReference>
<dbReference type="GO" id="GO:0005829">
    <property type="term" value="C:cytosol"/>
    <property type="evidence" value="ECO:0007669"/>
    <property type="project" value="TreeGrafter"/>
</dbReference>
<dbReference type="FunFam" id="3.40.50.620:FF:000078">
    <property type="entry name" value="Valine--tRNA ligase, mitochondrial"/>
    <property type="match status" value="1"/>
</dbReference>
<evidence type="ECO:0000259" key="11">
    <source>
        <dbReference type="Pfam" id="PF00133"/>
    </source>
</evidence>
<keyword evidence="7" id="KW-0648">Protein biosynthesis</keyword>
<dbReference type="EC" id="6.1.1.9" evidence="2"/>
<dbReference type="GO" id="GO:0004832">
    <property type="term" value="F:valine-tRNA ligase activity"/>
    <property type="evidence" value="ECO:0007669"/>
    <property type="project" value="UniProtKB-EC"/>
</dbReference>
<feature type="domain" description="Methionyl/Valyl/Leucyl/Isoleucyl-tRNA synthetase anticodon-binding" evidence="12">
    <location>
        <begin position="553"/>
        <end position="694"/>
    </location>
</feature>
<name>A0A0C2I574_THEKT</name>
<evidence type="ECO:0000256" key="2">
    <source>
        <dbReference type="ARBA" id="ARBA00013169"/>
    </source>
</evidence>
<dbReference type="PANTHER" id="PTHR11946">
    <property type="entry name" value="VALYL-TRNA SYNTHETASES"/>
    <property type="match status" value="1"/>
</dbReference>
<evidence type="ECO:0000256" key="4">
    <source>
        <dbReference type="ARBA" id="ARBA00022598"/>
    </source>
</evidence>
<evidence type="ECO:0000313" key="13">
    <source>
        <dbReference type="EMBL" id="KII60293.1"/>
    </source>
</evidence>
<dbReference type="Gene3D" id="1.10.730.10">
    <property type="entry name" value="Isoleucyl-tRNA Synthetase, Domain 1"/>
    <property type="match status" value="1"/>
</dbReference>
<dbReference type="Gene3D" id="3.40.50.620">
    <property type="entry name" value="HUPs"/>
    <property type="match status" value="2"/>
</dbReference>
<dbReference type="InterPro" id="IPR009080">
    <property type="entry name" value="tRNAsynth_Ia_anticodon-bd"/>
</dbReference>
<evidence type="ECO:0000256" key="5">
    <source>
        <dbReference type="ARBA" id="ARBA00022741"/>
    </source>
</evidence>
<keyword evidence="3" id="KW-0963">Cytoplasm</keyword>
<dbReference type="PANTHER" id="PTHR11946:SF109">
    <property type="entry name" value="VALINE--TRNA LIGASE"/>
    <property type="match status" value="1"/>
</dbReference>
<reference evidence="13 14" key="1">
    <citation type="journal article" date="2014" name="Genome Biol. Evol.">
        <title>The genome of the myxosporean Thelohanellus kitauei shows adaptations to nutrient acquisition within its fish host.</title>
        <authorList>
            <person name="Yang Y."/>
            <person name="Xiong J."/>
            <person name="Zhou Z."/>
            <person name="Huo F."/>
            <person name="Miao W."/>
            <person name="Ran C."/>
            <person name="Liu Y."/>
            <person name="Zhang J."/>
            <person name="Feng J."/>
            <person name="Wang M."/>
            <person name="Wang M."/>
            <person name="Wang L."/>
            <person name="Yao B."/>
        </authorList>
    </citation>
    <scope>NUCLEOTIDE SEQUENCE [LARGE SCALE GENOMIC DNA]</scope>
    <source>
        <strain evidence="13">Wuqing</strain>
    </source>
</reference>
<evidence type="ECO:0000256" key="8">
    <source>
        <dbReference type="ARBA" id="ARBA00023054"/>
    </source>
</evidence>
<dbReference type="SUPFAM" id="SSF50677">
    <property type="entry name" value="ValRS/IleRS/LeuRS editing domain"/>
    <property type="match status" value="1"/>
</dbReference>
<dbReference type="SUPFAM" id="SSF47323">
    <property type="entry name" value="Anticodon-binding domain of a subclass of class I aminoacyl-tRNA synthetases"/>
    <property type="match status" value="1"/>
</dbReference>
<comment type="similarity">
    <text evidence="1">Belongs to the class-I aminoacyl-tRNA synthetase family.</text>
</comment>
<evidence type="ECO:0000256" key="9">
    <source>
        <dbReference type="ARBA" id="ARBA00023146"/>
    </source>
</evidence>
<dbReference type="NCBIfam" id="TIGR00422">
    <property type="entry name" value="valS"/>
    <property type="match status" value="1"/>
</dbReference>